<dbReference type="Proteomes" id="UP000267606">
    <property type="component" value="Unassembled WGS sequence"/>
</dbReference>
<organism evidence="3">
    <name type="scientific">Onchocerca flexuosa</name>
    <dbReference type="NCBI Taxonomy" id="387005"/>
    <lineage>
        <taxon>Eukaryota</taxon>
        <taxon>Metazoa</taxon>
        <taxon>Ecdysozoa</taxon>
        <taxon>Nematoda</taxon>
        <taxon>Chromadorea</taxon>
        <taxon>Rhabditida</taxon>
        <taxon>Spirurina</taxon>
        <taxon>Spiruromorpha</taxon>
        <taxon>Filarioidea</taxon>
        <taxon>Onchocercidae</taxon>
        <taxon>Onchocerca</taxon>
    </lineage>
</organism>
<protein>
    <submittedName>
        <fullName evidence="3">YD repeat-containing protein</fullName>
    </submittedName>
</protein>
<reference evidence="3" key="1">
    <citation type="submission" date="2016-06" db="UniProtKB">
        <authorList>
            <consortium name="WormBaseParasite"/>
        </authorList>
    </citation>
    <scope>IDENTIFICATION</scope>
</reference>
<dbReference type="EMBL" id="UZAJ01001624">
    <property type="protein sequence ID" value="VDO33970.1"/>
    <property type="molecule type" value="Genomic_DNA"/>
</dbReference>
<accession>A0A183H5F3</accession>
<proteinExistence type="predicted"/>
<dbReference type="WBParaSite" id="OFLC_0000271201-mRNA-1">
    <property type="protein sequence ID" value="OFLC_0000271201-mRNA-1"/>
    <property type="gene ID" value="OFLC_0000271201"/>
</dbReference>
<evidence type="ECO:0000313" key="1">
    <source>
        <dbReference type="EMBL" id="VDO33970.1"/>
    </source>
</evidence>
<name>A0A183H5F3_9BILA</name>
<sequence>MAHKHTCIQRRGEQINTSYVYNGEQINTSYVYNGGQTNT</sequence>
<keyword evidence="2" id="KW-1185">Reference proteome</keyword>
<gene>
    <name evidence="1" type="ORF">OFLC_LOCUS2713</name>
</gene>
<evidence type="ECO:0000313" key="2">
    <source>
        <dbReference type="Proteomes" id="UP000267606"/>
    </source>
</evidence>
<dbReference type="AlphaFoldDB" id="A0A183H5F3"/>
<reference evidence="1 2" key="2">
    <citation type="submission" date="2018-11" db="EMBL/GenBank/DDBJ databases">
        <authorList>
            <consortium name="Pathogen Informatics"/>
        </authorList>
    </citation>
    <scope>NUCLEOTIDE SEQUENCE [LARGE SCALE GENOMIC DNA]</scope>
</reference>
<evidence type="ECO:0000313" key="3">
    <source>
        <dbReference type="WBParaSite" id="OFLC_0000271201-mRNA-1"/>
    </source>
</evidence>